<comment type="caution">
    <text evidence="1">The sequence shown here is derived from an EMBL/GenBank/DDBJ whole genome shotgun (WGS) entry which is preliminary data.</text>
</comment>
<dbReference type="Proteomes" id="UP000237846">
    <property type="component" value="Unassembled WGS sequence"/>
</dbReference>
<name>A0A2T0Q7M2_9ACTN</name>
<evidence type="ECO:0000313" key="2">
    <source>
        <dbReference type="Proteomes" id="UP000237846"/>
    </source>
</evidence>
<sequence length="83" mass="8106">MAIIQSRHVRELLAAPDPGAALVVRRGAAAVVGGDSAAESAEGALVVATQADLRAQGAAPESSDDQIAALAARLDTALAGFGG</sequence>
<dbReference type="AlphaFoldDB" id="A0A2T0Q7M2"/>
<organism evidence="1 2">
    <name type="scientific">Allonocardiopsis opalescens</name>
    <dbReference type="NCBI Taxonomy" id="1144618"/>
    <lineage>
        <taxon>Bacteria</taxon>
        <taxon>Bacillati</taxon>
        <taxon>Actinomycetota</taxon>
        <taxon>Actinomycetes</taxon>
        <taxon>Streptosporangiales</taxon>
        <taxon>Allonocardiopsis</taxon>
    </lineage>
</organism>
<accession>A0A2T0Q7M2</accession>
<dbReference type="RefSeq" id="WP_106244785.1">
    <property type="nucleotide sequence ID" value="NZ_PVZC01000003.1"/>
</dbReference>
<evidence type="ECO:0000313" key="1">
    <source>
        <dbReference type="EMBL" id="PRX99827.1"/>
    </source>
</evidence>
<protein>
    <submittedName>
        <fullName evidence="1">Uncharacterized protein</fullName>
    </submittedName>
</protein>
<keyword evidence="2" id="KW-1185">Reference proteome</keyword>
<proteinExistence type="predicted"/>
<gene>
    <name evidence="1" type="ORF">CLV72_103434</name>
</gene>
<reference evidence="1 2" key="1">
    <citation type="submission" date="2018-03" db="EMBL/GenBank/DDBJ databases">
        <title>Genomic Encyclopedia of Archaeal and Bacterial Type Strains, Phase II (KMG-II): from individual species to whole genera.</title>
        <authorList>
            <person name="Goeker M."/>
        </authorList>
    </citation>
    <scope>NUCLEOTIDE SEQUENCE [LARGE SCALE GENOMIC DNA]</scope>
    <source>
        <strain evidence="1 2">DSM 45601</strain>
    </source>
</reference>
<dbReference type="EMBL" id="PVZC01000003">
    <property type="protein sequence ID" value="PRX99827.1"/>
    <property type="molecule type" value="Genomic_DNA"/>
</dbReference>